<keyword evidence="1 2" id="KW-0597">Phosphoprotein</keyword>
<feature type="domain" description="Response regulatory" evidence="3">
    <location>
        <begin position="6"/>
        <end position="96"/>
    </location>
</feature>
<proteinExistence type="predicted"/>
<organism evidence="4 5">
    <name type="scientific">Georgenia halotolerans</name>
    <dbReference type="NCBI Taxonomy" id="3028317"/>
    <lineage>
        <taxon>Bacteria</taxon>
        <taxon>Bacillati</taxon>
        <taxon>Actinomycetota</taxon>
        <taxon>Actinomycetes</taxon>
        <taxon>Micrococcales</taxon>
        <taxon>Bogoriellaceae</taxon>
        <taxon>Georgenia</taxon>
    </lineage>
</organism>
<gene>
    <name evidence="4" type="ORF">PU560_08770</name>
</gene>
<reference evidence="4" key="1">
    <citation type="submission" date="2023-02" db="EMBL/GenBank/DDBJ databases">
        <title>Georgenia sp.10Sc9-8, isolated from a soil sample collected from the Taklamakan desert.</title>
        <authorList>
            <person name="Liu S."/>
        </authorList>
    </citation>
    <scope>NUCLEOTIDE SEQUENCE</scope>
    <source>
        <strain evidence="4">10Sc9-8</strain>
    </source>
</reference>
<keyword evidence="5" id="KW-1185">Reference proteome</keyword>
<feature type="modified residue" description="4-aspartylphosphate" evidence="2">
    <location>
        <position position="55"/>
    </location>
</feature>
<dbReference type="Gene3D" id="3.40.50.2300">
    <property type="match status" value="1"/>
</dbReference>
<sequence length="96" mass="10536">MSERLRVVVVEDEVPLARLVASYLDREGFDVRITGDGDAAITLVREWNPGVAVLDLGLPGRDGVEVCRAVRMFSDCYIIMLTARAEEADKLNGLSV</sequence>
<evidence type="ECO:0000256" key="1">
    <source>
        <dbReference type="ARBA" id="ARBA00022553"/>
    </source>
</evidence>
<protein>
    <submittedName>
        <fullName evidence="4">Response regulator</fullName>
    </submittedName>
</protein>
<dbReference type="InterPro" id="IPR050595">
    <property type="entry name" value="Bact_response_regulator"/>
</dbReference>
<accession>A0ABT5TWX7</accession>
<dbReference type="SUPFAM" id="SSF52172">
    <property type="entry name" value="CheY-like"/>
    <property type="match status" value="1"/>
</dbReference>
<dbReference type="CDD" id="cd17574">
    <property type="entry name" value="REC_OmpR"/>
    <property type="match status" value="1"/>
</dbReference>
<dbReference type="Proteomes" id="UP001165561">
    <property type="component" value="Unassembled WGS sequence"/>
</dbReference>
<comment type="caution">
    <text evidence="4">The sequence shown here is derived from an EMBL/GenBank/DDBJ whole genome shotgun (WGS) entry which is preliminary data.</text>
</comment>
<dbReference type="PROSITE" id="PS50110">
    <property type="entry name" value="RESPONSE_REGULATORY"/>
    <property type="match status" value="1"/>
</dbReference>
<feature type="non-terminal residue" evidence="4">
    <location>
        <position position="96"/>
    </location>
</feature>
<dbReference type="InterPro" id="IPR001789">
    <property type="entry name" value="Sig_transdc_resp-reg_receiver"/>
</dbReference>
<evidence type="ECO:0000256" key="2">
    <source>
        <dbReference type="PROSITE-ProRule" id="PRU00169"/>
    </source>
</evidence>
<dbReference type="EMBL" id="JARACI010000919">
    <property type="protein sequence ID" value="MDD9206557.1"/>
    <property type="molecule type" value="Genomic_DNA"/>
</dbReference>
<evidence type="ECO:0000313" key="4">
    <source>
        <dbReference type="EMBL" id="MDD9206557.1"/>
    </source>
</evidence>
<dbReference type="InterPro" id="IPR011006">
    <property type="entry name" value="CheY-like_superfamily"/>
</dbReference>
<dbReference type="PANTHER" id="PTHR44591:SF3">
    <property type="entry name" value="RESPONSE REGULATORY DOMAIN-CONTAINING PROTEIN"/>
    <property type="match status" value="1"/>
</dbReference>
<dbReference type="PANTHER" id="PTHR44591">
    <property type="entry name" value="STRESS RESPONSE REGULATOR PROTEIN 1"/>
    <property type="match status" value="1"/>
</dbReference>
<name>A0ABT5TWX7_9MICO</name>
<dbReference type="SMART" id="SM00448">
    <property type="entry name" value="REC"/>
    <property type="match status" value="1"/>
</dbReference>
<evidence type="ECO:0000259" key="3">
    <source>
        <dbReference type="PROSITE" id="PS50110"/>
    </source>
</evidence>
<evidence type="ECO:0000313" key="5">
    <source>
        <dbReference type="Proteomes" id="UP001165561"/>
    </source>
</evidence>
<dbReference type="Pfam" id="PF00072">
    <property type="entry name" value="Response_reg"/>
    <property type="match status" value="1"/>
</dbReference>